<protein>
    <recommendedName>
        <fullName evidence="6">FYVE-type domain-containing protein</fullName>
    </recommendedName>
</protein>
<dbReference type="InterPro" id="IPR011011">
    <property type="entry name" value="Znf_FYVE_PHD"/>
</dbReference>
<feature type="compositionally biased region" description="Basic and acidic residues" evidence="5">
    <location>
        <begin position="175"/>
        <end position="184"/>
    </location>
</feature>
<dbReference type="Pfam" id="PF01363">
    <property type="entry name" value="FYVE"/>
    <property type="match status" value="1"/>
</dbReference>
<evidence type="ECO:0000256" key="5">
    <source>
        <dbReference type="SAM" id="MobiDB-lite"/>
    </source>
</evidence>
<proteinExistence type="predicted"/>
<feature type="compositionally biased region" description="Polar residues" evidence="5">
    <location>
        <begin position="189"/>
        <end position="203"/>
    </location>
</feature>
<dbReference type="SMART" id="SM00064">
    <property type="entry name" value="FYVE"/>
    <property type="match status" value="1"/>
</dbReference>
<dbReference type="CDD" id="cd00065">
    <property type="entry name" value="FYVE_like_SF"/>
    <property type="match status" value="1"/>
</dbReference>
<feature type="region of interest" description="Disordered" evidence="5">
    <location>
        <begin position="1"/>
        <end position="145"/>
    </location>
</feature>
<dbReference type="SUPFAM" id="SSF57903">
    <property type="entry name" value="FYVE/PHD zinc finger"/>
    <property type="match status" value="1"/>
</dbReference>
<dbReference type="SUPFAM" id="SSF55961">
    <property type="entry name" value="Bet v1-like"/>
    <property type="match status" value="1"/>
</dbReference>
<dbReference type="InterPro" id="IPR023393">
    <property type="entry name" value="START-like_dom_sf"/>
</dbReference>
<dbReference type="AlphaFoldDB" id="A0AAV0SWS4"/>
<comment type="caution">
    <text evidence="7">The sequence shown here is derived from an EMBL/GenBank/DDBJ whole genome shotgun (WGS) entry which is preliminary data.</text>
</comment>
<organism evidence="7 8">
    <name type="scientific">Peronospora farinosa</name>
    <dbReference type="NCBI Taxonomy" id="134698"/>
    <lineage>
        <taxon>Eukaryota</taxon>
        <taxon>Sar</taxon>
        <taxon>Stramenopiles</taxon>
        <taxon>Oomycota</taxon>
        <taxon>Peronosporomycetes</taxon>
        <taxon>Peronosporales</taxon>
        <taxon>Peronosporaceae</taxon>
        <taxon>Peronospora</taxon>
    </lineage>
</organism>
<name>A0AAV0SWS4_9STRA</name>
<dbReference type="PANTHER" id="PTHR23164:SF29">
    <property type="entry name" value="E3 UBIQUITIN-PROTEIN LIGASE PIB1"/>
    <property type="match status" value="1"/>
</dbReference>
<dbReference type="GO" id="GO:0008270">
    <property type="term" value="F:zinc ion binding"/>
    <property type="evidence" value="ECO:0007669"/>
    <property type="project" value="UniProtKB-KW"/>
</dbReference>
<feature type="compositionally biased region" description="Low complexity" evidence="5">
    <location>
        <begin position="252"/>
        <end position="265"/>
    </location>
</feature>
<feature type="compositionally biased region" description="Polar residues" evidence="5">
    <location>
        <begin position="94"/>
        <end position="135"/>
    </location>
</feature>
<evidence type="ECO:0000313" key="8">
    <source>
        <dbReference type="Proteomes" id="UP001159659"/>
    </source>
</evidence>
<evidence type="ECO:0000256" key="4">
    <source>
        <dbReference type="PROSITE-ProRule" id="PRU00091"/>
    </source>
</evidence>
<dbReference type="InterPro" id="IPR013083">
    <property type="entry name" value="Znf_RING/FYVE/PHD"/>
</dbReference>
<dbReference type="InterPro" id="IPR017907">
    <property type="entry name" value="Znf_RING_CS"/>
</dbReference>
<evidence type="ECO:0000259" key="6">
    <source>
        <dbReference type="PROSITE" id="PS50178"/>
    </source>
</evidence>
<dbReference type="EMBL" id="CANTFK010000189">
    <property type="protein sequence ID" value="CAI5708717.1"/>
    <property type="molecule type" value="Genomic_DNA"/>
</dbReference>
<feature type="region of interest" description="Disordered" evidence="5">
    <location>
        <begin position="173"/>
        <end position="268"/>
    </location>
</feature>
<dbReference type="PROSITE" id="PS50178">
    <property type="entry name" value="ZF_FYVE"/>
    <property type="match status" value="1"/>
</dbReference>
<dbReference type="Gene3D" id="3.30.530.20">
    <property type="match status" value="1"/>
</dbReference>
<evidence type="ECO:0000256" key="2">
    <source>
        <dbReference type="ARBA" id="ARBA00022771"/>
    </source>
</evidence>
<keyword evidence="2 4" id="KW-0863">Zinc-finger</keyword>
<dbReference type="Proteomes" id="UP001159659">
    <property type="component" value="Unassembled WGS sequence"/>
</dbReference>
<dbReference type="InterPro" id="IPR017455">
    <property type="entry name" value="Znf_FYVE-rel"/>
</dbReference>
<feature type="region of interest" description="Disordered" evidence="5">
    <location>
        <begin position="629"/>
        <end position="652"/>
    </location>
</feature>
<feature type="compositionally biased region" description="Polar residues" evidence="5">
    <location>
        <begin position="1"/>
        <end position="15"/>
    </location>
</feature>
<accession>A0AAV0SWS4</accession>
<dbReference type="PROSITE" id="PS00518">
    <property type="entry name" value="ZF_RING_1"/>
    <property type="match status" value="1"/>
</dbReference>
<keyword evidence="1" id="KW-0479">Metal-binding</keyword>
<evidence type="ECO:0000256" key="3">
    <source>
        <dbReference type="ARBA" id="ARBA00022833"/>
    </source>
</evidence>
<evidence type="ECO:0000256" key="1">
    <source>
        <dbReference type="ARBA" id="ARBA00022723"/>
    </source>
</evidence>
<gene>
    <name evidence="7" type="ORF">PFR002_LOCUS1887</name>
</gene>
<reference evidence="7" key="1">
    <citation type="submission" date="2022-12" db="EMBL/GenBank/DDBJ databases">
        <authorList>
            <person name="Webb A."/>
        </authorList>
    </citation>
    <scope>NUCLEOTIDE SEQUENCE</scope>
    <source>
        <strain evidence="7">Pf2</strain>
    </source>
</reference>
<sequence length="665" mass="75600">MSTQDGWTTSSTVTSDLLKWPYGEIKSDAKLLTRPSRHVTNQRTSNYDQTLSPVEQTIKRTMSPLVRTTRPTRHSQQSQQPLQPPEHTQKRPQPRQSLAQNLRPPQQLQPHSRPQPRRQSSTLARSPQGNLTTIRHPSGRFRPQGLSKTEMANHYDNNFEHWLGPPLPPLPTFERCPDGVQESRHLRRQSQQISGQRVRQSRQISKHIVGRALHPSDTVPSKQAYSPPAQQIPRSSQQIPAGFPPLQRHQSNKSASSDSNSSSESYIELSPTRRREIIIRVNEFVQCVMASMLSENASNVQWKPKFQKKDISYYVDETSVKPGQTRFCCVSRTHATVDEIMKLFVVSDADSMARTKRILSDSLLETQVLSVLRRPTKERQMNSMYVQYTSFRSPGLTAAREVCIAVATDMIHQSDGSTIGYCLWETVDGPEFEKATNKFEPSIMFRSGYFFRRSRQSTTGYPNESYTKIVYMVGLEHGGFSPGLTTKMLMEKSGTTVTRLCSHFRRKQLDSRTFVMKTEWASKMSAKSCKQCERQLQVLSSRVNCHSCGHVMCRSCVSKELVELHAIGLVPMYICFSCLEKAKLPTRTMLQKTQTSLGRRRLQSDTTSIVGVTTRQALSKPQSYRQTRSVVDSKLVEEEDDEDSDTGEWAFTPSGIPVRPYRMAS</sequence>
<feature type="compositionally biased region" description="Polar residues" evidence="5">
    <location>
        <begin position="218"/>
        <end position="239"/>
    </location>
</feature>
<feature type="compositionally biased region" description="Polar residues" evidence="5">
    <location>
        <begin position="38"/>
        <end position="55"/>
    </location>
</feature>
<feature type="domain" description="FYVE-type" evidence="6">
    <location>
        <begin position="523"/>
        <end position="583"/>
    </location>
</feature>
<dbReference type="InterPro" id="IPR000306">
    <property type="entry name" value="Znf_FYVE"/>
</dbReference>
<feature type="compositionally biased region" description="Acidic residues" evidence="5">
    <location>
        <begin position="637"/>
        <end position="646"/>
    </location>
</feature>
<dbReference type="PANTHER" id="PTHR23164">
    <property type="entry name" value="EARLY ENDOSOME ANTIGEN 1"/>
    <property type="match status" value="1"/>
</dbReference>
<evidence type="ECO:0000313" key="7">
    <source>
        <dbReference type="EMBL" id="CAI5708717.1"/>
    </source>
</evidence>
<keyword evidence="3" id="KW-0862">Zinc</keyword>
<dbReference type="Gene3D" id="3.30.40.10">
    <property type="entry name" value="Zinc/RING finger domain, C3HC4 (zinc finger)"/>
    <property type="match status" value="1"/>
</dbReference>